<dbReference type="EMBL" id="JARK01001352">
    <property type="protein sequence ID" value="EYC22819.1"/>
    <property type="molecule type" value="Genomic_DNA"/>
</dbReference>
<dbReference type="InterPro" id="IPR043128">
    <property type="entry name" value="Rev_trsase/Diguanyl_cyclase"/>
</dbReference>
<dbReference type="OrthoDB" id="410104at2759"/>
<dbReference type="Pfam" id="PF00078">
    <property type="entry name" value="RVT_1"/>
    <property type="match status" value="1"/>
</dbReference>
<dbReference type="CDD" id="cd01650">
    <property type="entry name" value="RT_nLTR_like"/>
    <property type="match status" value="1"/>
</dbReference>
<dbReference type="CDD" id="cd09076">
    <property type="entry name" value="L1-EN"/>
    <property type="match status" value="1"/>
</dbReference>
<feature type="compositionally biased region" description="Polar residues" evidence="1">
    <location>
        <begin position="401"/>
        <end position="415"/>
    </location>
</feature>
<dbReference type="AlphaFoldDB" id="A0A016V557"/>
<proteinExistence type="predicted"/>
<accession>A0A016V557</accession>
<evidence type="ECO:0000313" key="3">
    <source>
        <dbReference type="EMBL" id="EYC22819.1"/>
    </source>
</evidence>
<evidence type="ECO:0000313" key="4">
    <source>
        <dbReference type="Proteomes" id="UP000024635"/>
    </source>
</evidence>
<organism evidence="3 4">
    <name type="scientific">Ancylostoma ceylanicum</name>
    <dbReference type="NCBI Taxonomy" id="53326"/>
    <lineage>
        <taxon>Eukaryota</taxon>
        <taxon>Metazoa</taxon>
        <taxon>Ecdysozoa</taxon>
        <taxon>Nematoda</taxon>
        <taxon>Chromadorea</taxon>
        <taxon>Rhabditida</taxon>
        <taxon>Rhabditina</taxon>
        <taxon>Rhabditomorpha</taxon>
        <taxon>Strongyloidea</taxon>
        <taxon>Ancylostomatidae</taxon>
        <taxon>Ancylostomatinae</taxon>
        <taxon>Ancylostoma</taxon>
    </lineage>
</organism>
<dbReference type="Gene3D" id="3.60.10.10">
    <property type="entry name" value="Endonuclease/exonuclease/phosphatase"/>
    <property type="match status" value="1"/>
</dbReference>
<dbReference type="PANTHER" id="PTHR47027">
    <property type="entry name" value="REVERSE TRANSCRIPTASE DOMAIN-CONTAINING PROTEIN"/>
    <property type="match status" value="1"/>
</dbReference>
<protein>
    <recommendedName>
        <fullName evidence="2">Reverse transcriptase domain-containing protein</fullName>
    </recommendedName>
</protein>
<dbReference type="Proteomes" id="UP000024635">
    <property type="component" value="Unassembled WGS sequence"/>
</dbReference>
<keyword evidence="4" id="KW-1185">Reference proteome</keyword>
<dbReference type="InterPro" id="IPR000477">
    <property type="entry name" value="RT_dom"/>
</dbReference>
<evidence type="ECO:0000256" key="1">
    <source>
        <dbReference type="SAM" id="MobiDB-lite"/>
    </source>
</evidence>
<dbReference type="InterPro" id="IPR005135">
    <property type="entry name" value="Endo/exonuclease/phosphatase"/>
</dbReference>
<dbReference type="Pfam" id="PF03372">
    <property type="entry name" value="Exo_endo_phos"/>
    <property type="match status" value="1"/>
</dbReference>
<sequence>MPTRTDRLRLCTINVRSIATEGRLTDFETSVENVKFDVMGVSETRISGKGRTDLASGFSLYHSGNDGRTSRGVGFYVPSSLCRRCRCFYHSERIIELCIKLKDGSTLRVIQIHAPHSDFQDDEYEAFLDNLADVIDSRKSKHLVVLGDFNATPGPRQSEENYIGINAAAPRNRRGQLLADFCEERRLYLANSFFKKKKQDRWTWRNDALGLKKEIDYALVRSLKGVTDVGVLTSVNVGSDHRMLRCKLRLDRITRSTRRHCGFPVTDKDLLCSTARSLLNENVMTGDTIRDYDTLVHIITTATGLSTRYEQLPPRLSERTRSLLQRRRELRHGGTGGNTVDKVEYVEICKLARRSIQEDLRQRHIEILSQAIHTGHLRFGRMQLLRSKRQLPILKEPTTRLPHNSSESGRKNLNQGDPIASTPLLIPSPNLCPNPSNSMNLSSSNAESDSEDQTVRIVKSFYSNLYRSPSGPPAVPLGEIHLQVHINEVQAALITCKPRSAPGCDRISSPSLRILSEILASPIAQFFNDIMRTKTVPPGFAFANTILLYKSGDPTNVTNYRPISLLSTLYKVLTKVFTRRLRNTIEEKSILPPEQAGFRKSFSTIDHIHTLNIISEKCHEFNVQLCAAFIDFKKAFDSVELPMLWRALESFEMDPNMIKAVQLLYANSRAAIKVGNQMVNFDLQKGVRQGDSMSPVLFTIVLQYALNSINWQGKGLRLGNKILSYLAYADDIVLLAQNFEDLQGMTEMLHQAAAQVGLQINFTKTKWMRLSNEIHTETQVPIAIDEKVIERANHFVYLGQKLSFPRNPVDEIRHRIQTARSAYFKYRLFLRQPRVEMRLKRKLINMCILPSLLYGCETWVWTKEAALSLRAAQRRLERAILGVRLSDRIRSKVLRRRTGFKDWVVIALQRKWKYAARLARRSPESTWARAATDWLPHGRRSVGRPRTRWLDDFARFAGVRSKDVVERWTDLFNSADSSRFFARKTRNTLLCLCDKE</sequence>
<gene>
    <name evidence="3" type="primary">Acey_s0016.g2968</name>
    <name evidence="3" type="ORF">Y032_0016g2968</name>
</gene>
<feature type="compositionally biased region" description="Low complexity" evidence="1">
    <location>
        <begin position="423"/>
        <end position="447"/>
    </location>
</feature>
<dbReference type="STRING" id="53326.A0A016V557"/>
<dbReference type="GO" id="GO:0003824">
    <property type="term" value="F:catalytic activity"/>
    <property type="evidence" value="ECO:0007669"/>
    <property type="project" value="InterPro"/>
</dbReference>
<dbReference type="SUPFAM" id="SSF56219">
    <property type="entry name" value="DNase I-like"/>
    <property type="match status" value="1"/>
</dbReference>
<dbReference type="PANTHER" id="PTHR47027:SF20">
    <property type="entry name" value="REVERSE TRANSCRIPTASE-LIKE PROTEIN WITH RNA-DIRECTED DNA POLYMERASE DOMAIN"/>
    <property type="match status" value="1"/>
</dbReference>
<dbReference type="PROSITE" id="PS50878">
    <property type="entry name" value="RT_POL"/>
    <property type="match status" value="1"/>
</dbReference>
<feature type="domain" description="Reverse transcriptase" evidence="2">
    <location>
        <begin position="529"/>
        <end position="802"/>
    </location>
</feature>
<dbReference type="SUPFAM" id="SSF56672">
    <property type="entry name" value="DNA/RNA polymerases"/>
    <property type="match status" value="1"/>
</dbReference>
<dbReference type="InterPro" id="IPR043502">
    <property type="entry name" value="DNA/RNA_pol_sf"/>
</dbReference>
<feature type="region of interest" description="Disordered" evidence="1">
    <location>
        <begin position="396"/>
        <end position="451"/>
    </location>
</feature>
<dbReference type="Gene3D" id="3.30.70.270">
    <property type="match status" value="1"/>
</dbReference>
<dbReference type="InterPro" id="IPR036691">
    <property type="entry name" value="Endo/exonu/phosph_ase_sf"/>
</dbReference>
<evidence type="ECO:0000259" key="2">
    <source>
        <dbReference type="PROSITE" id="PS50878"/>
    </source>
</evidence>
<comment type="caution">
    <text evidence="3">The sequence shown here is derived from an EMBL/GenBank/DDBJ whole genome shotgun (WGS) entry which is preliminary data.</text>
</comment>
<name>A0A016V557_9BILA</name>
<reference evidence="4" key="1">
    <citation type="journal article" date="2015" name="Nat. Genet.">
        <title>The genome and transcriptome of the zoonotic hookworm Ancylostoma ceylanicum identify infection-specific gene families.</title>
        <authorList>
            <person name="Schwarz E.M."/>
            <person name="Hu Y."/>
            <person name="Antoshechkin I."/>
            <person name="Miller M.M."/>
            <person name="Sternberg P.W."/>
            <person name="Aroian R.V."/>
        </authorList>
    </citation>
    <scope>NUCLEOTIDE SEQUENCE</scope>
    <source>
        <strain evidence="4">HY135</strain>
    </source>
</reference>